<dbReference type="EMBL" id="CP142728">
    <property type="protein sequence ID" value="WUR03052.1"/>
    <property type="molecule type" value="Genomic_DNA"/>
</dbReference>
<sequence>MIDGISIYSGRAIPKGSSTVRITNDGKQQLTANKKERSLISRKINPKLVKWTIPSRVVRKKHELFTSSQKNIPRPARIERGFRNISADLLK</sequence>
<dbReference type="InterPro" id="IPR038630">
    <property type="entry name" value="L24e/L24_sf"/>
</dbReference>
<evidence type="ECO:0000313" key="3">
    <source>
        <dbReference type="EMBL" id="WUR03052.1"/>
    </source>
</evidence>
<dbReference type="RefSeq" id="XP_065329197.1">
    <property type="nucleotide sequence ID" value="XM_065473125.1"/>
</dbReference>
<gene>
    <name evidence="3" type="ORF">VNE69_03263</name>
</gene>
<dbReference type="GeneID" id="90540859"/>
<evidence type="ECO:0000313" key="4">
    <source>
        <dbReference type="Proteomes" id="UP001334084"/>
    </source>
</evidence>
<keyword evidence="3" id="KW-0687">Ribonucleoprotein</keyword>
<evidence type="ECO:0000259" key="2">
    <source>
        <dbReference type="Pfam" id="PF01246"/>
    </source>
</evidence>
<dbReference type="SUPFAM" id="SSF57716">
    <property type="entry name" value="Glucocorticoid receptor-like (DNA-binding domain)"/>
    <property type="match status" value="1"/>
</dbReference>
<protein>
    <submittedName>
        <fullName evidence="3">Ribosomal protein eL24</fullName>
    </submittedName>
</protein>
<evidence type="ECO:0000256" key="1">
    <source>
        <dbReference type="ARBA" id="ARBA00005647"/>
    </source>
</evidence>
<accession>A0AAX4JAW5</accession>
<feature type="domain" description="Large ribosomal subunit protein eL24-related N-terminal" evidence="2">
    <location>
        <begin position="8"/>
        <end position="62"/>
    </location>
</feature>
<dbReference type="InterPro" id="IPR000988">
    <property type="entry name" value="Ribosomal_eL24-rel_N"/>
</dbReference>
<dbReference type="Gene3D" id="2.30.170.20">
    <property type="entry name" value="Ribosomal protein L24e"/>
    <property type="match status" value="1"/>
</dbReference>
<comment type="similarity">
    <text evidence="1">Belongs to the eukaryotic ribosomal protein eL24 family.</text>
</comment>
<dbReference type="AlphaFoldDB" id="A0AAX4JAW5"/>
<keyword evidence="4" id="KW-1185">Reference proteome</keyword>
<dbReference type="Proteomes" id="UP001334084">
    <property type="component" value="Chromosome 3"/>
</dbReference>
<dbReference type="Pfam" id="PF01246">
    <property type="entry name" value="Ribosomal_L24e"/>
    <property type="match status" value="1"/>
</dbReference>
<reference evidence="3" key="1">
    <citation type="journal article" date="2024" name="BMC Genomics">
        <title>Functional annotation of a divergent genome using sequence and structure-based similarity.</title>
        <authorList>
            <person name="Svedberg D."/>
            <person name="Winiger R.R."/>
            <person name="Berg A."/>
            <person name="Sharma H."/>
            <person name="Tellgren-Roth C."/>
            <person name="Debrunner-Vossbrinck B.A."/>
            <person name="Vossbrinck C.R."/>
            <person name="Barandun J."/>
        </authorList>
    </citation>
    <scope>NUCLEOTIDE SEQUENCE</scope>
    <source>
        <strain evidence="3">Illinois isolate</strain>
    </source>
</reference>
<name>A0AAX4JAW5_9MICR</name>
<keyword evidence="3" id="KW-0689">Ribosomal protein</keyword>
<organism evidence="3 4">
    <name type="scientific">Vairimorpha necatrix</name>
    <dbReference type="NCBI Taxonomy" id="6039"/>
    <lineage>
        <taxon>Eukaryota</taxon>
        <taxon>Fungi</taxon>
        <taxon>Fungi incertae sedis</taxon>
        <taxon>Microsporidia</taxon>
        <taxon>Nosematidae</taxon>
        <taxon>Vairimorpha</taxon>
    </lineage>
</organism>
<proteinExistence type="inferred from homology"/>
<dbReference type="KEGG" id="vnx:VNE69_03263"/>
<dbReference type="GO" id="GO:0005840">
    <property type="term" value="C:ribosome"/>
    <property type="evidence" value="ECO:0007669"/>
    <property type="project" value="UniProtKB-KW"/>
</dbReference>